<dbReference type="AlphaFoldDB" id="A0A212ERK0"/>
<comment type="caution">
    <text evidence="1">The sequence shown here is derived from an EMBL/GenBank/DDBJ whole genome shotgun (WGS) entry which is preliminary data.</text>
</comment>
<reference evidence="1 2" key="1">
    <citation type="journal article" date="2011" name="Cell">
        <title>The monarch butterfly genome yields insights into long-distance migration.</title>
        <authorList>
            <person name="Zhan S."/>
            <person name="Merlin C."/>
            <person name="Boore J.L."/>
            <person name="Reppert S.M."/>
        </authorList>
    </citation>
    <scope>NUCLEOTIDE SEQUENCE [LARGE SCALE GENOMIC DNA]</scope>
    <source>
        <strain evidence="1">F-2</strain>
    </source>
</reference>
<dbReference type="InParanoid" id="A0A212ERK0"/>
<sequence length="40" mass="4628">MDSKFLLSNIGDPDRVETHPLRERKVQNYIASPFPCLAIR</sequence>
<accession>A0A212ERK0</accession>
<evidence type="ECO:0000313" key="2">
    <source>
        <dbReference type="Proteomes" id="UP000007151"/>
    </source>
</evidence>
<evidence type="ECO:0000313" key="1">
    <source>
        <dbReference type="EMBL" id="OWR44107.1"/>
    </source>
</evidence>
<gene>
    <name evidence="1" type="ORF">KGM_212637</name>
</gene>
<dbReference type="KEGG" id="dpl:KGM_212637"/>
<dbReference type="Proteomes" id="UP000007151">
    <property type="component" value="Unassembled WGS sequence"/>
</dbReference>
<organism evidence="1 2">
    <name type="scientific">Danaus plexippus plexippus</name>
    <dbReference type="NCBI Taxonomy" id="278856"/>
    <lineage>
        <taxon>Eukaryota</taxon>
        <taxon>Metazoa</taxon>
        <taxon>Ecdysozoa</taxon>
        <taxon>Arthropoda</taxon>
        <taxon>Hexapoda</taxon>
        <taxon>Insecta</taxon>
        <taxon>Pterygota</taxon>
        <taxon>Neoptera</taxon>
        <taxon>Endopterygota</taxon>
        <taxon>Lepidoptera</taxon>
        <taxon>Glossata</taxon>
        <taxon>Ditrysia</taxon>
        <taxon>Papilionoidea</taxon>
        <taxon>Nymphalidae</taxon>
        <taxon>Danainae</taxon>
        <taxon>Danaini</taxon>
        <taxon>Danaina</taxon>
        <taxon>Danaus</taxon>
        <taxon>Danaus</taxon>
    </lineage>
</organism>
<keyword evidence="2" id="KW-1185">Reference proteome</keyword>
<protein>
    <submittedName>
        <fullName evidence="1">Uncharacterized protein</fullName>
    </submittedName>
</protein>
<name>A0A212ERK0_DANPL</name>
<dbReference type="EMBL" id="AGBW02013006">
    <property type="protein sequence ID" value="OWR44107.1"/>
    <property type="molecule type" value="Genomic_DNA"/>
</dbReference>
<proteinExistence type="predicted"/>